<sequence>MAKFQTNFAVEVLRLRLFNWTLSREHTFISSYPIQQWVSPALFFIGLLMHFSQGFQKLFEICDVSLDRFSRHAFIINNTKKCDSLLIYFKTIHHPCMFHNYTSKLKP</sequence>
<name>A0A8D9EN56_9HEMI</name>
<accession>A0A8D9EN56</accession>
<protein>
    <submittedName>
        <fullName evidence="1">Uncharacterized protein</fullName>
    </submittedName>
</protein>
<reference evidence="1" key="1">
    <citation type="submission" date="2021-05" db="EMBL/GenBank/DDBJ databases">
        <authorList>
            <person name="Alioto T."/>
            <person name="Alioto T."/>
            <person name="Gomez Garrido J."/>
        </authorList>
    </citation>
    <scope>NUCLEOTIDE SEQUENCE</scope>
</reference>
<organism evidence="1">
    <name type="scientific">Cacopsylla melanoneura</name>
    <dbReference type="NCBI Taxonomy" id="428564"/>
    <lineage>
        <taxon>Eukaryota</taxon>
        <taxon>Metazoa</taxon>
        <taxon>Ecdysozoa</taxon>
        <taxon>Arthropoda</taxon>
        <taxon>Hexapoda</taxon>
        <taxon>Insecta</taxon>
        <taxon>Pterygota</taxon>
        <taxon>Neoptera</taxon>
        <taxon>Paraneoptera</taxon>
        <taxon>Hemiptera</taxon>
        <taxon>Sternorrhyncha</taxon>
        <taxon>Psylloidea</taxon>
        <taxon>Psyllidae</taxon>
        <taxon>Psyllinae</taxon>
        <taxon>Cacopsylla</taxon>
    </lineage>
</organism>
<dbReference type="AlphaFoldDB" id="A0A8D9EN56"/>
<proteinExistence type="predicted"/>
<evidence type="ECO:0000313" key="1">
    <source>
        <dbReference type="EMBL" id="CAG6759552.1"/>
    </source>
</evidence>
<dbReference type="EMBL" id="HBUF01552980">
    <property type="protein sequence ID" value="CAG6759552.1"/>
    <property type="molecule type" value="Transcribed_RNA"/>
</dbReference>